<feature type="signal peptide" evidence="1">
    <location>
        <begin position="1"/>
        <end position="24"/>
    </location>
</feature>
<dbReference type="RefSeq" id="WP_142933904.1">
    <property type="nucleotide sequence ID" value="NZ_ML660170.1"/>
</dbReference>
<dbReference type="AlphaFoldDB" id="A0A545U4F9"/>
<dbReference type="PROSITE" id="PS51257">
    <property type="entry name" value="PROKAR_LIPOPROTEIN"/>
    <property type="match status" value="1"/>
</dbReference>
<dbReference type="Proteomes" id="UP000315439">
    <property type="component" value="Unassembled WGS sequence"/>
</dbReference>
<dbReference type="EMBL" id="VIKS01000014">
    <property type="protein sequence ID" value="TQV84358.1"/>
    <property type="molecule type" value="Genomic_DNA"/>
</dbReference>
<comment type="caution">
    <text evidence="2">The sequence shown here is derived from an EMBL/GenBank/DDBJ whole genome shotgun (WGS) entry which is preliminary data.</text>
</comment>
<proteinExistence type="predicted"/>
<dbReference type="OrthoDB" id="9844167at2"/>
<evidence type="ECO:0000313" key="2">
    <source>
        <dbReference type="EMBL" id="TQV84358.1"/>
    </source>
</evidence>
<feature type="chain" id="PRO_5022090984" evidence="1">
    <location>
        <begin position="25"/>
        <end position="325"/>
    </location>
</feature>
<keyword evidence="3" id="KW-1185">Reference proteome</keyword>
<sequence>MKKHVKFVCGLVIAASCHISTSFAEIGQPSDWYLHLDVNGLQKSVLSQQVDVDSKKGIKFLKLLFGEQVFNKVEFITAFGNANQKKRDKALLVQGDFTVNKKQIRERLQQLGLTKSSEINQQAIHHGTLKKVLTNLHADAKKAGLIESDKDIKIKELTEKSEFKESVYAAFTHDDNIIFSNNISEIESLLQDKKASPAETQPGIFKVVVDIQKAMLHAGINLDEEAQAFNFESISAKQLSQVSVSYNENDMDSELQLGLSAETTETATKIKSIVQGLVALKSLTVKNPAITNLLANIRFEQDAGELKVIMSGSVEAFKALLNGKD</sequence>
<protein>
    <submittedName>
        <fullName evidence="2">Uncharacterized protein</fullName>
    </submittedName>
</protein>
<reference evidence="2 3" key="1">
    <citation type="submission" date="2019-07" db="EMBL/GenBank/DDBJ databases">
        <title>Draft genome for Aliikangiella sp. M105.</title>
        <authorList>
            <person name="Wang G."/>
        </authorList>
    </citation>
    <scope>NUCLEOTIDE SEQUENCE [LARGE SCALE GENOMIC DNA]</scope>
    <source>
        <strain evidence="2 3">M105</strain>
    </source>
</reference>
<organism evidence="2 3">
    <name type="scientific">Aliikangiella coralliicola</name>
    <dbReference type="NCBI Taxonomy" id="2592383"/>
    <lineage>
        <taxon>Bacteria</taxon>
        <taxon>Pseudomonadati</taxon>
        <taxon>Pseudomonadota</taxon>
        <taxon>Gammaproteobacteria</taxon>
        <taxon>Oceanospirillales</taxon>
        <taxon>Pleioneaceae</taxon>
        <taxon>Aliikangiella</taxon>
    </lineage>
</organism>
<gene>
    <name evidence="2" type="ORF">FLL46_22295</name>
</gene>
<accession>A0A545U4F9</accession>
<name>A0A545U4F9_9GAMM</name>
<evidence type="ECO:0000313" key="3">
    <source>
        <dbReference type="Proteomes" id="UP000315439"/>
    </source>
</evidence>
<evidence type="ECO:0000256" key="1">
    <source>
        <dbReference type="SAM" id="SignalP"/>
    </source>
</evidence>
<keyword evidence="1" id="KW-0732">Signal</keyword>